<keyword evidence="4 7" id="KW-1133">Transmembrane helix</keyword>
<dbReference type="PANTHER" id="PTHR35736:SF1">
    <property type="entry name" value="EXPRESSED PROTEIN"/>
    <property type="match status" value="1"/>
</dbReference>
<dbReference type="InterPro" id="IPR011009">
    <property type="entry name" value="Kinase-like_dom_sf"/>
</dbReference>
<feature type="transmembrane region" description="Helical" evidence="7">
    <location>
        <begin position="928"/>
        <end position="951"/>
    </location>
</feature>
<keyword evidence="3 7" id="KW-0812">Transmembrane</keyword>
<dbReference type="PANTHER" id="PTHR35736">
    <property type="entry name" value="EXPRESSED PROTEIN"/>
    <property type="match status" value="1"/>
</dbReference>
<evidence type="ECO:0000259" key="8">
    <source>
        <dbReference type="Pfam" id="PF01529"/>
    </source>
</evidence>
<feature type="compositionally biased region" description="Basic and acidic residues" evidence="6">
    <location>
        <begin position="1117"/>
        <end position="1127"/>
    </location>
</feature>
<dbReference type="EMBL" id="LR881468">
    <property type="protein sequence ID" value="CAD5324252.1"/>
    <property type="molecule type" value="Genomic_DNA"/>
</dbReference>
<feature type="transmembrane region" description="Helical" evidence="7">
    <location>
        <begin position="780"/>
        <end position="799"/>
    </location>
</feature>
<dbReference type="Gene3D" id="3.30.200.20">
    <property type="entry name" value="Phosphorylase Kinase, domain 1"/>
    <property type="match status" value="1"/>
</dbReference>
<comment type="similarity">
    <text evidence="2">Belongs to the DHHC palmitoyltransferase family.</text>
</comment>
<reference evidence="9 10" key="1">
    <citation type="submission" date="2020-09" db="EMBL/GenBank/DDBJ databases">
        <authorList>
            <person name="Ashkenazy H."/>
        </authorList>
    </citation>
    <scope>NUCLEOTIDE SEQUENCE [LARGE SCALE GENOMIC DNA]</scope>
    <source>
        <strain evidence="10">cv. Cdm-0</strain>
    </source>
</reference>
<dbReference type="Pfam" id="PF25102">
    <property type="entry name" value="DUF7810"/>
    <property type="match status" value="1"/>
</dbReference>
<gene>
    <name evidence="9" type="ORF">AT9943_LOCUS12157</name>
</gene>
<evidence type="ECO:0000256" key="6">
    <source>
        <dbReference type="SAM" id="MobiDB-lite"/>
    </source>
</evidence>
<evidence type="ECO:0000256" key="5">
    <source>
        <dbReference type="ARBA" id="ARBA00023136"/>
    </source>
</evidence>
<dbReference type="GO" id="GO:0016409">
    <property type="term" value="F:palmitoyltransferase activity"/>
    <property type="evidence" value="ECO:0007669"/>
    <property type="project" value="InterPro"/>
</dbReference>
<protein>
    <submittedName>
        <fullName evidence="9">(thale cress) hypothetical protein</fullName>
    </submittedName>
</protein>
<feature type="transmembrane region" description="Helical" evidence="7">
    <location>
        <begin position="971"/>
        <end position="997"/>
    </location>
</feature>
<evidence type="ECO:0000313" key="10">
    <source>
        <dbReference type="Proteomes" id="UP000516314"/>
    </source>
</evidence>
<dbReference type="GO" id="GO:0012505">
    <property type="term" value="C:endomembrane system"/>
    <property type="evidence" value="ECO:0007669"/>
    <property type="project" value="UniProtKB-SubCell"/>
</dbReference>
<dbReference type="AlphaFoldDB" id="A0A7G2ENR6"/>
<evidence type="ECO:0000256" key="4">
    <source>
        <dbReference type="ARBA" id="ARBA00022989"/>
    </source>
</evidence>
<dbReference type="InterPro" id="IPR056712">
    <property type="entry name" value="DUF7810"/>
</dbReference>
<dbReference type="Pfam" id="PF01529">
    <property type="entry name" value="DHHC"/>
    <property type="match status" value="1"/>
</dbReference>
<feature type="region of interest" description="Disordered" evidence="6">
    <location>
        <begin position="1117"/>
        <end position="1178"/>
    </location>
</feature>
<evidence type="ECO:0000256" key="7">
    <source>
        <dbReference type="SAM" id="Phobius"/>
    </source>
</evidence>
<keyword evidence="5 7" id="KW-0472">Membrane</keyword>
<organism evidence="9 10">
    <name type="scientific">Arabidopsis thaliana</name>
    <name type="common">Mouse-ear cress</name>
    <dbReference type="NCBI Taxonomy" id="3702"/>
    <lineage>
        <taxon>Eukaryota</taxon>
        <taxon>Viridiplantae</taxon>
        <taxon>Streptophyta</taxon>
        <taxon>Embryophyta</taxon>
        <taxon>Tracheophyta</taxon>
        <taxon>Spermatophyta</taxon>
        <taxon>Magnoliopsida</taxon>
        <taxon>eudicotyledons</taxon>
        <taxon>Gunneridae</taxon>
        <taxon>Pentapetalae</taxon>
        <taxon>rosids</taxon>
        <taxon>malvids</taxon>
        <taxon>Brassicales</taxon>
        <taxon>Brassicaceae</taxon>
        <taxon>Camelineae</taxon>
        <taxon>Arabidopsis</taxon>
    </lineage>
</organism>
<evidence type="ECO:0000256" key="1">
    <source>
        <dbReference type="ARBA" id="ARBA00004127"/>
    </source>
</evidence>
<feature type="compositionally biased region" description="Acidic residues" evidence="6">
    <location>
        <begin position="44"/>
        <end position="54"/>
    </location>
</feature>
<dbReference type="Proteomes" id="UP000516314">
    <property type="component" value="Chromosome 3"/>
</dbReference>
<feature type="transmembrane region" description="Helical" evidence="7">
    <location>
        <begin position="811"/>
        <end position="832"/>
    </location>
</feature>
<sequence length="1178" mass="131919">MKRGGTRRKRLFGKTILLSSVVFFIGFGLLLLTLRSVDPNSSFIDDDDDESESEEASRWSNSSSIGEAMVDGAKLCATVEEMGSEFDGGFVDQSLRVRDVIHRHFQINGASAIRELPSEQFCRHGYVLGKTAEAGFGNEMYKILTSAGLSIMLNRSLIIGQTRGKYPFGDYIAYSNATFTMSEVKHLWRQNSCVKKYKRRLVMRLDDFEKPAKSNVLCSNWKKWEEAIIWFQGTTDAVAAQFFLKNVHPEMRAAAFELFGEQGNSAPRGNVFGELMMSLISPTKDVKEAVDWVLHETGDPDISVHMRMLMSKSVRPMRAAINCLGKAINRLGIPNPRVVIVSDTPSVVKIIKTNISTIAEVLHFDYKLFRGDIAQRGRGLPMLDFRIKDWGPAPRRVGTTYAQLVAALAAANSLKDGSSNSSFAFLSSFQSNLLADGLKNQVGWGHVWNRYAGPLSCPKQPNQCAFTPLAPPGWWDGIWQSPIPRDTRRLAAFGIELSGFGTVNEDRFHAYCSAKKEYLSTIVNFIIIILVVRNLLLTLQVGSAQPAGTAKEVDSSSSQTVVQDSSRYRCQIFSYRELAIATNSFRNESLIGRGGFGTVYKGRLSTGQNIAVKMLDQSGIQGDKEFLVEARPLFLNGRIRQIVDPRLARKGGFSTILLYRGIEVAFLCLAEEANARPSISQVVECLKYIIDHTIRKERRTRRRLLGGNKDGAGTSRSPDETMMRMLEEEEEYVTSEEAIERRRVIVDDARTWADIPSSQPPTPIFFLQGRFVFGPDVRSLALTICLIAVPVTIFCIFVARKLIDDFSDSWGVSIVAVAVVFTIYDLILLLLTSGRDPGIIPRNAHPPEPETLDGNMDAGAGQTPQLRLPRIKEVQLNGITFKVKYCDTCMLYRPPRCSHCSICNNCVERFDHHCPWVGQCIGMRNYRFFFMFVFSTTLLCIYVFAFCWVYIRKIMESEHTTTWKAMLKTPASIVLIIYTFISMWFVGGLTVFHLYLISTNQTTYENFRYRYDRRSNPHNKGVVNNFKETFFSTIPPSKNDFRAMVQREPPLPPRSVAGGFMSPNMGKANDEIEMGRKAVWADMGPAMSDHGDGKHGNNERLHVKDGELGELSPDIRATVDEQSDRPSMHPRRSSWGRKSGSWDMSPEVMALAARVGEQNQNGGGSSSGSGLVTENRPT</sequence>
<name>A0A7G2ENR6_ARATH</name>
<feature type="domain" description="Palmitoyltransferase DHHC" evidence="8">
    <location>
        <begin position="882"/>
        <end position="1008"/>
    </location>
</feature>
<comment type="subcellular location">
    <subcellularLocation>
        <location evidence="1">Endomembrane system</location>
        <topology evidence="1">Multi-pass membrane protein</topology>
    </subcellularLocation>
</comment>
<dbReference type="InterPro" id="IPR001594">
    <property type="entry name" value="Palmitoyltrfase_DHHC"/>
</dbReference>
<feature type="transmembrane region" description="Helical" evidence="7">
    <location>
        <begin position="12"/>
        <end position="34"/>
    </location>
</feature>
<dbReference type="SUPFAM" id="SSF56112">
    <property type="entry name" value="Protein kinase-like (PK-like)"/>
    <property type="match status" value="1"/>
</dbReference>
<evidence type="ECO:0000256" key="3">
    <source>
        <dbReference type="ARBA" id="ARBA00022692"/>
    </source>
</evidence>
<dbReference type="PROSITE" id="PS50216">
    <property type="entry name" value="DHHC"/>
    <property type="match status" value="1"/>
</dbReference>
<evidence type="ECO:0000256" key="2">
    <source>
        <dbReference type="ARBA" id="ARBA00008574"/>
    </source>
</evidence>
<proteinExistence type="inferred from homology"/>
<evidence type="ECO:0000313" key="9">
    <source>
        <dbReference type="EMBL" id="CAD5324252.1"/>
    </source>
</evidence>
<feature type="region of interest" description="Disordered" evidence="6">
    <location>
        <begin position="44"/>
        <end position="63"/>
    </location>
</feature>
<accession>A0A7G2ENR6</accession>